<reference evidence="3" key="1">
    <citation type="submission" date="2023-07" db="EMBL/GenBank/DDBJ databases">
        <title>30 novel species of actinomycetes from the DSMZ collection.</title>
        <authorList>
            <person name="Nouioui I."/>
        </authorList>
    </citation>
    <scope>NUCLEOTIDE SEQUENCE [LARGE SCALE GENOMIC DNA]</scope>
    <source>
        <strain evidence="3">DSM 44938</strain>
    </source>
</reference>
<protein>
    <submittedName>
        <fullName evidence="2">Uncharacterized protein</fullName>
    </submittedName>
</protein>
<evidence type="ECO:0000313" key="3">
    <source>
        <dbReference type="Proteomes" id="UP001183246"/>
    </source>
</evidence>
<accession>A0ABU2N386</accession>
<sequence>MAMPMVVPTVAKKMSRMRGLRGLRPGAGPAGEGDGQDVPPGDLLSPVVALGNQGDAVNRYRYLPVVWDVGQPGLEIGAVGERGVRA</sequence>
<dbReference type="RefSeq" id="WP_311708640.1">
    <property type="nucleotide sequence ID" value="NZ_JAVREL010000034.1"/>
</dbReference>
<name>A0ABU2N386_9ACTN</name>
<dbReference type="Proteomes" id="UP001183246">
    <property type="component" value="Unassembled WGS sequence"/>
</dbReference>
<proteinExistence type="predicted"/>
<keyword evidence="3" id="KW-1185">Reference proteome</keyword>
<comment type="caution">
    <text evidence="2">The sequence shown here is derived from an EMBL/GenBank/DDBJ whole genome shotgun (WGS) entry which is preliminary data.</text>
</comment>
<organism evidence="2 3">
    <name type="scientific">Streptomyces litchfieldiae</name>
    <dbReference type="NCBI Taxonomy" id="3075543"/>
    <lineage>
        <taxon>Bacteria</taxon>
        <taxon>Bacillati</taxon>
        <taxon>Actinomycetota</taxon>
        <taxon>Actinomycetes</taxon>
        <taxon>Kitasatosporales</taxon>
        <taxon>Streptomycetaceae</taxon>
        <taxon>Streptomyces</taxon>
    </lineage>
</organism>
<evidence type="ECO:0000313" key="2">
    <source>
        <dbReference type="EMBL" id="MDT0347513.1"/>
    </source>
</evidence>
<evidence type="ECO:0000256" key="1">
    <source>
        <dbReference type="SAM" id="MobiDB-lite"/>
    </source>
</evidence>
<dbReference type="EMBL" id="JAVREL010000034">
    <property type="protein sequence ID" value="MDT0347513.1"/>
    <property type="molecule type" value="Genomic_DNA"/>
</dbReference>
<gene>
    <name evidence="2" type="ORF">RM590_33840</name>
</gene>
<feature type="region of interest" description="Disordered" evidence="1">
    <location>
        <begin position="17"/>
        <end position="41"/>
    </location>
</feature>